<dbReference type="InterPro" id="IPR029055">
    <property type="entry name" value="Ntn_hydrolases_N"/>
</dbReference>
<name>A0A5B0QZX4_PUCGR</name>
<comment type="similarity">
    <text evidence="3">Belongs to the glutamate synthase family.</text>
</comment>
<dbReference type="PROSITE" id="PS51278">
    <property type="entry name" value="GATASE_TYPE_2"/>
    <property type="match status" value="1"/>
</dbReference>
<dbReference type="EMBL" id="VSWC01000001">
    <property type="protein sequence ID" value="KAA1118669.1"/>
    <property type="molecule type" value="Genomic_DNA"/>
</dbReference>
<evidence type="ECO:0000256" key="4">
    <source>
        <dbReference type="ARBA" id="ARBA00022605"/>
    </source>
</evidence>
<feature type="compositionally biased region" description="Polar residues" evidence="16">
    <location>
        <begin position="1"/>
        <end position="39"/>
    </location>
</feature>
<dbReference type="OrthoDB" id="4327079at2759"/>
<keyword evidence="9" id="KW-0560">Oxidoreductase</keyword>
<dbReference type="InterPro" id="IPR036412">
    <property type="entry name" value="HAD-like_sf"/>
</dbReference>
<dbReference type="InterPro" id="IPR050711">
    <property type="entry name" value="ET-N_metabolism_enzyme"/>
</dbReference>
<feature type="compositionally biased region" description="Polar residues" evidence="16">
    <location>
        <begin position="48"/>
        <end position="67"/>
    </location>
</feature>
<evidence type="ECO:0000256" key="1">
    <source>
        <dbReference type="ARBA" id="ARBA00001917"/>
    </source>
</evidence>
<evidence type="ECO:0000256" key="14">
    <source>
        <dbReference type="ARBA" id="ARBA00037928"/>
    </source>
</evidence>
<dbReference type="GO" id="GO:0046872">
    <property type="term" value="F:metal ion binding"/>
    <property type="evidence" value="ECO:0007669"/>
    <property type="project" value="UniProtKB-KW"/>
</dbReference>
<protein>
    <recommendedName>
        <fullName evidence="15">glutamate synthase (ferredoxin)</fullName>
        <ecNumber evidence="15">1.4.7.1</ecNumber>
    </recommendedName>
</protein>
<evidence type="ECO:0000256" key="6">
    <source>
        <dbReference type="ARBA" id="ARBA00022643"/>
    </source>
</evidence>
<feature type="domain" description="Glutamine amidotransferase type-2" evidence="17">
    <location>
        <begin position="338"/>
        <end position="698"/>
    </location>
</feature>
<comment type="caution">
    <text evidence="18">The sequence shown here is derived from an EMBL/GenBank/DDBJ whole genome shotgun (WGS) entry which is preliminary data.</text>
</comment>
<dbReference type="SUPFAM" id="SSF56784">
    <property type="entry name" value="HAD-like"/>
    <property type="match status" value="1"/>
</dbReference>
<comment type="pathway">
    <text evidence="14">Amino-acid biosynthesis; L-glutamate biosynthesis via GLT pathway; L-glutamate from 2-oxoglutarate and L-glutamine (ferredoxin route): step 1/1.</text>
</comment>
<dbReference type="Pfam" id="PF00702">
    <property type="entry name" value="Hydrolase"/>
    <property type="match status" value="1"/>
</dbReference>
<evidence type="ECO:0000256" key="11">
    <source>
        <dbReference type="ARBA" id="ARBA00023014"/>
    </source>
</evidence>
<dbReference type="InterPro" id="IPR013785">
    <property type="entry name" value="Aldolase_TIM"/>
</dbReference>
<evidence type="ECO:0000256" key="15">
    <source>
        <dbReference type="ARBA" id="ARBA00039085"/>
    </source>
</evidence>
<dbReference type="GO" id="GO:0019676">
    <property type="term" value="P:ammonia assimilation cycle"/>
    <property type="evidence" value="ECO:0007669"/>
    <property type="project" value="TreeGrafter"/>
</dbReference>
<dbReference type="EC" id="1.4.7.1" evidence="15"/>
<dbReference type="Pfam" id="PF00310">
    <property type="entry name" value="GATase_2"/>
    <property type="match status" value="2"/>
</dbReference>
<dbReference type="Proteomes" id="UP000324748">
    <property type="component" value="Unassembled WGS sequence"/>
</dbReference>
<dbReference type="SUPFAM" id="SSF56235">
    <property type="entry name" value="N-terminal nucleophile aminohydrolases (Ntn hydrolases)"/>
    <property type="match status" value="1"/>
</dbReference>
<evidence type="ECO:0000256" key="3">
    <source>
        <dbReference type="ARBA" id="ARBA00009716"/>
    </source>
</evidence>
<dbReference type="PANTHER" id="PTHR11938:SF133">
    <property type="entry name" value="GLUTAMATE SYNTHASE (NADH)"/>
    <property type="match status" value="1"/>
</dbReference>
<evidence type="ECO:0000256" key="16">
    <source>
        <dbReference type="SAM" id="MobiDB-lite"/>
    </source>
</evidence>
<keyword evidence="13" id="KW-0003">3Fe-4S</keyword>
<keyword evidence="11" id="KW-0411">Iron-sulfur</keyword>
<dbReference type="PANTHER" id="PTHR11938">
    <property type="entry name" value="FAD NADPH DEHYDROGENASE/OXIDOREDUCTASE"/>
    <property type="match status" value="1"/>
</dbReference>
<feature type="region of interest" description="Disordered" evidence="16">
    <location>
        <begin position="1"/>
        <end position="78"/>
    </location>
</feature>
<keyword evidence="7" id="KW-0479">Metal-binding</keyword>
<comment type="cofactor">
    <cofactor evidence="2">
        <name>[3Fe-4S] cluster</name>
        <dbReference type="ChEBI" id="CHEBI:21137"/>
    </cofactor>
</comment>
<evidence type="ECO:0000256" key="9">
    <source>
        <dbReference type="ARBA" id="ARBA00023002"/>
    </source>
</evidence>
<evidence type="ECO:0000259" key="17">
    <source>
        <dbReference type="PROSITE" id="PS51278"/>
    </source>
</evidence>
<evidence type="ECO:0000256" key="5">
    <source>
        <dbReference type="ARBA" id="ARBA00022630"/>
    </source>
</evidence>
<keyword evidence="8" id="KW-0315">Glutamine amidotransferase</keyword>
<keyword evidence="12" id="KW-0314">Glutamate biosynthesis</keyword>
<dbReference type="InterPro" id="IPR023214">
    <property type="entry name" value="HAD_sf"/>
</dbReference>
<feature type="compositionally biased region" description="Low complexity" evidence="16">
    <location>
        <begin position="95"/>
        <end position="108"/>
    </location>
</feature>
<evidence type="ECO:0000313" key="18">
    <source>
        <dbReference type="EMBL" id="KAA1118669.1"/>
    </source>
</evidence>
<keyword evidence="19" id="KW-1185">Reference proteome</keyword>
<feature type="compositionally biased region" description="Polar residues" evidence="16">
    <location>
        <begin position="117"/>
        <end position="130"/>
    </location>
</feature>
<dbReference type="Gene3D" id="3.60.20.10">
    <property type="entry name" value="Glutamine Phosphoribosylpyrophosphate, subunit 1, domain 1"/>
    <property type="match status" value="2"/>
</dbReference>
<evidence type="ECO:0000256" key="7">
    <source>
        <dbReference type="ARBA" id="ARBA00022723"/>
    </source>
</evidence>
<sequence length="866" mass="96226">MPMTSSSRYQKNSITVHRTLPGTRNQQPTPRLSTSQIDLPQTPLPASITPSHPSSPADNPTSRSLTPAQDKPLTTEDSGPEELAMVIDTNEPCISTSPSSSSRSVEASVDQLPCGSRSESAQAVDQSAQMDDSAPEDQPLWERVDKIKPSVDDNVTSRPWSPSSLVVYERLTPVAPIKPPPTRQKVRSKTVWIKGTFRRNITNDEEIDKASELIEKNLFLLGATAIEDKLQVGAPDMFYTLQLAGIKVWVLTSDRQETEINIGLSCCLISESMNLVIVNEESADFIQKHGKRLGFALDKSTSNIKGSITLAIGDGANNVSALPAPQGLYDPNQEKDSCGVGLVCHIKGQPNHKIVSDARSLLCNMSHRGATGADARNGDGAGVLTGIPHAFFLREASLLSIDLPAQGRYAVGNVFFRPNPPEALIEHKATFERIALTHKLKVLGWRELPGNNSILGPAALSREPIILQPIVVPDSNEPDAYFDEKEFERQLYVLRKHASHAISLADWFYICSLSNKVIIYKGQLSPSQVYEYYYDLNHVLFKSHFCLVHSRFSTNTFPSWDRAQPLRWAAHNGEINTVRGNKNWMRAREGNLSSDKFGDQLESLYPIIEEGGSDSAAFDNVLSRQWRHESPVPLFTFSDGRYCGANLDRNGLRPCRWVTTDEDLIICASEVGAITIAPETITRKGRLQPGRMLLVDTQEGQIVDDKELKMATAQKKPFREWINNQMLRLPDILKHNKSISSTLLSDTLDETRISEDPRLLAFGYTLEQLDLQGRIQGTTFELLALDTFEFHERGFPSRQVVQPPGLPESGEYHWRDGGEAHINDLVSIANLQDAVRSKNQSAYDVYSQNAQKQVRAVTLRGLLDFN</sequence>
<organism evidence="18 19">
    <name type="scientific">Puccinia graminis f. sp. tritici</name>
    <dbReference type="NCBI Taxonomy" id="56615"/>
    <lineage>
        <taxon>Eukaryota</taxon>
        <taxon>Fungi</taxon>
        <taxon>Dikarya</taxon>
        <taxon>Basidiomycota</taxon>
        <taxon>Pucciniomycotina</taxon>
        <taxon>Pucciniomycetes</taxon>
        <taxon>Pucciniales</taxon>
        <taxon>Pucciniaceae</taxon>
        <taxon>Puccinia</taxon>
    </lineage>
</organism>
<accession>A0A5B0QZX4</accession>
<keyword evidence="10" id="KW-0408">Iron</keyword>
<dbReference type="InterPro" id="IPR017932">
    <property type="entry name" value="GATase_2_dom"/>
</dbReference>
<dbReference type="AlphaFoldDB" id="A0A5B0QZX4"/>
<evidence type="ECO:0000256" key="8">
    <source>
        <dbReference type="ARBA" id="ARBA00022962"/>
    </source>
</evidence>
<dbReference type="CDD" id="cd00713">
    <property type="entry name" value="GltS"/>
    <property type="match status" value="1"/>
</dbReference>
<reference evidence="18 19" key="1">
    <citation type="submission" date="2019-05" db="EMBL/GenBank/DDBJ databases">
        <title>Emergence of the Ug99 lineage of the wheat stem rust pathogen through somatic hybridization.</title>
        <authorList>
            <person name="Li F."/>
            <person name="Upadhyaya N.M."/>
            <person name="Sperschneider J."/>
            <person name="Matny O."/>
            <person name="Nguyen-Phuc H."/>
            <person name="Mago R."/>
            <person name="Raley C."/>
            <person name="Miller M.E."/>
            <person name="Silverstein K.A.T."/>
            <person name="Henningsen E."/>
            <person name="Hirsch C.D."/>
            <person name="Visser B."/>
            <person name="Pretorius Z.A."/>
            <person name="Steffenson B.J."/>
            <person name="Schwessinger B."/>
            <person name="Dodds P.N."/>
            <person name="Figueroa M."/>
        </authorList>
    </citation>
    <scope>NUCLEOTIDE SEQUENCE [LARGE SCALE GENOMIC DNA]</scope>
    <source>
        <strain evidence="18">21-0</strain>
    </source>
</reference>
<keyword evidence="4" id="KW-0028">Amino-acid biosynthesis</keyword>
<dbReference type="GO" id="GO:0006537">
    <property type="term" value="P:glutamate biosynthetic process"/>
    <property type="evidence" value="ECO:0007669"/>
    <property type="project" value="UniProtKB-KW"/>
</dbReference>
<dbReference type="GO" id="GO:0016040">
    <property type="term" value="F:glutamate synthase (NADH) activity"/>
    <property type="evidence" value="ECO:0007669"/>
    <property type="project" value="TreeGrafter"/>
</dbReference>
<dbReference type="GO" id="GO:0016041">
    <property type="term" value="F:glutamate synthase (ferredoxin) activity"/>
    <property type="evidence" value="ECO:0007669"/>
    <property type="project" value="UniProtKB-EC"/>
</dbReference>
<evidence type="ECO:0000256" key="10">
    <source>
        <dbReference type="ARBA" id="ARBA00023004"/>
    </source>
</evidence>
<evidence type="ECO:0000313" key="19">
    <source>
        <dbReference type="Proteomes" id="UP000324748"/>
    </source>
</evidence>
<dbReference type="GO" id="GO:0051538">
    <property type="term" value="F:3 iron, 4 sulfur cluster binding"/>
    <property type="evidence" value="ECO:0007669"/>
    <property type="project" value="UniProtKB-KW"/>
</dbReference>
<evidence type="ECO:0000256" key="12">
    <source>
        <dbReference type="ARBA" id="ARBA00023164"/>
    </source>
</evidence>
<gene>
    <name evidence="18" type="primary">GLT1_2</name>
    <name evidence="18" type="ORF">PGT21_001555</name>
</gene>
<proteinExistence type="inferred from homology"/>
<dbReference type="FunFam" id="3.40.50.1000:FF:000615">
    <property type="match status" value="1"/>
</dbReference>
<keyword evidence="6" id="KW-0288">FMN</keyword>
<evidence type="ECO:0000256" key="13">
    <source>
        <dbReference type="ARBA" id="ARBA00023291"/>
    </source>
</evidence>
<dbReference type="Gene3D" id="3.40.50.1000">
    <property type="entry name" value="HAD superfamily/HAD-like"/>
    <property type="match status" value="1"/>
</dbReference>
<feature type="region of interest" description="Disordered" evidence="16">
    <location>
        <begin position="91"/>
        <end position="138"/>
    </location>
</feature>
<comment type="cofactor">
    <cofactor evidence="1">
        <name>FMN</name>
        <dbReference type="ChEBI" id="CHEBI:58210"/>
    </cofactor>
</comment>
<keyword evidence="5" id="KW-0285">Flavoprotein</keyword>
<evidence type="ECO:0000256" key="2">
    <source>
        <dbReference type="ARBA" id="ARBA00001927"/>
    </source>
</evidence>
<dbReference type="Gene3D" id="3.20.20.70">
    <property type="entry name" value="Aldolase class I"/>
    <property type="match status" value="1"/>
</dbReference>